<proteinExistence type="predicted"/>
<organism evidence="2 3">
    <name type="scientific">Vasconcelosia minhoensis LEGE 07310</name>
    <dbReference type="NCBI Taxonomy" id="915328"/>
    <lineage>
        <taxon>Bacteria</taxon>
        <taxon>Bacillati</taxon>
        <taxon>Cyanobacteriota</taxon>
        <taxon>Cyanophyceae</taxon>
        <taxon>Nodosilineales</taxon>
        <taxon>Cymatolegaceae</taxon>
        <taxon>Vasconcelosia</taxon>
        <taxon>Vasconcelosia minhoensis</taxon>
    </lineage>
</organism>
<feature type="transmembrane region" description="Helical" evidence="1">
    <location>
        <begin position="83"/>
        <end position="105"/>
    </location>
</feature>
<name>A0A8J7DSG7_9CYAN</name>
<comment type="caution">
    <text evidence="2">The sequence shown here is derived from an EMBL/GenBank/DDBJ whole genome shotgun (WGS) entry which is preliminary data.</text>
</comment>
<reference evidence="2" key="1">
    <citation type="submission" date="2020-10" db="EMBL/GenBank/DDBJ databases">
        <authorList>
            <person name="Castelo-Branco R."/>
            <person name="Eusebio N."/>
            <person name="Adriana R."/>
            <person name="Vieira A."/>
            <person name="Brugerolle De Fraissinette N."/>
            <person name="Rezende De Castro R."/>
            <person name="Schneider M.P."/>
            <person name="Vasconcelos V."/>
            <person name="Leao P.N."/>
        </authorList>
    </citation>
    <scope>NUCLEOTIDE SEQUENCE</scope>
    <source>
        <strain evidence="2">LEGE 07310</strain>
    </source>
</reference>
<keyword evidence="3" id="KW-1185">Reference proteome</keyword>
<sequence>MKPDSPITIDVAYSQSSLLDPPAIAEKPVTPVRRGSPVTNSLGIDVAFLLAAGAMGYGLGFIVSLVNSGLGLQVAMITPPQHLIFFTVAAVALTFVLLDSVRALVLPSRLPTHSVKGAKAVYARRLHWFLAAFFFDAMVIALSWSAAEMPMVSKFFIAAVLALALYAVSQSVPSLKLSFWLASGLFVAVLAVTQAFILLSLRMAEQAPEKPIQQTSRLRTLPKGAVDP</sequence>
<feature type="transmembrane region" description="Helical" evidence="1">
    <location>
        <begin position="180"/>
        <end position="201"/>
    </location>
</feature>
<evidence type="ECO:0000313" key="3">
    <source>
        <dbReference type="Proteomes" id="UP000636505"/>
    </source>
</evidence>
<dbReference type="Proteomes" id="UP000636505">
    <property type="component" value="Unassembled WGS sequence"/>
</dbReference>
<accession>A0A8J7DSG7</accession>
<protein>
    <submittedName>
        <fullName evidence="2">Uncharacterized protein</fullName>
    </submittedName>
</protein>
<evidence type="ECO:0000256" key="1">
    <source>
        <dbReference type="SAM" id="Phobius"/>
    </source>
</evidence>
<keyword evidence="1" id="KW-0812">Transmembrane</keyword>
<feature type="transmembrane region" description="Helical" evidence="1">
    <location>
        <begin position="126"/>
        <end position="145"/>
    </location>
</feature>
<feature type="transmembrane region" description="Helical" evidence="1">
    <location>
        <begin position="151"/>
        <end position="168"/>
    </location>
</feature>
<keyword evidence="1" id="KW-0472">Membrane</keyword>
<feature type="transmembrane region" description="Helical" evidence="1">
    <location>
        <begin position="42"/>
        <end position="63"/>
    </location>
</feature>
<gene>
    <name evidence="2" type="ORF">IQ241_23695</name>
</gene>
<dbReference type="AlphaFoldDB" id="A0A8J7DSG7"/>
<dbReference type="EMBL" id="JADEXG010000095">
    <property type="protein sequence ID" value="MBE9080254.1"/>
    <property type="molecule type" value="Genomic_DNA"/>
</dbReference>
<dbReference type="RefSeq" id="WP_193912018.1">
    <property type="nucleotide sequence ID" value="NZ_JADEXG010000095.1"/>
</dbReference>
<keyword evidence="1" id="KW-1133">Transmembrane helix</keyword>
<evidence type="ECO:0000313" key="2">
    <source>
        <dbReference type="EMBL" id="MBE9080254.1"/>
    </source>
</evidence>